<dbReference type="OrthoDB" id="3175596at2"/>
<name>A0A1G6ZBT6_9BACL</name>
<dbReference type="PANTHER" id="PTHR30185:SF18">
    <property type="entry name" value="TRANSCRIPTIONAL REGULATOR MTLR"/>
    <property type="match status" value="1"/>
</dbReference>
<evidence type="ECO:0000256" key="2">
    <source>
        <dbReference type="ARBA" id="ARBA00023163"/>
    </source>
</evidence>
<dbReference type="AlphaFoldDB" id="A0A1G6ZBT6"/>
<dbReference type="Pfam" id="PF08280">
    <property type="entry name" value="HTH_Mga"/>
    <property type="match status" value="1"/>
</dbReference>
<evidence type="ECO:0000259" key="4">
    <source>
        <dbReference type="Pfam" id="PF08280"/>
    </source>
</evidence>
<dbReference type="PANTHER" id="PTHR30185">
    <property type="entry name" value="CRYPTIC BETA-GLUCOSIDE BGL OPERON ANTITERMINATOR"/>
    <property type="match status" value="1"/>
</dbReference>
<dbReference type="Proteomes" id="UP000198823">
    <property type="component" value="Unassembled WGS sequence"/>
</dbReference>
<feature type="domain" description="M protein trans-acting positive regulator (MGA) HTH" evidence="4">
    <location>
        <begin position="7"/>
        <end position="62"/>
    </location>
</feature>
<evidence type="ECO:0000313" key="6">
    <source>
        <dbReference type="Proteomes" id="UP000198823"/>
    </source>
</evidence>
<dbReference type="Pfam" id="PF05043">
    <property type="entry name" value="Mga"/>
    <property type="match status" value="1"/>
</dbReference>
<protein>
    <submittedName>
        <fullName evidence="5">M protein trans-acting positive regulator (MGA) HTH domain-containing protein</fullName>
    </submittedName>
</protein>
<proteinExistence type="predicted"/>
<dbReference type="InterPro" id="IPR007737">
    <property type="entry name" value="Mga_HTH"/>
</dbReference>
<evidence type="ECO:0000256" key="1">
    <source>
        <dbReference type="ARBA" id="ARBA00023015"/>
    </source>
</evidence>
<dbReference type="EMBL" id="FNAR01000002">
    <property type="protein sequence ID" value="SDE00088.1"/>
    <property type="molecule type" value="Genomic_DNA"/>
</dbReference>
<gene>
    <name evidence="5" type="ORF">SAMN04488126_102277</name>
</gene>
<keyword evidence="1" id="KW-0805">Transcription regulation</keyword>
<dbReference type="InterPro" id="IPR013199">
    <property type="entry name" value="HTH_Mga_DNA-bd_dom"/>
</dbReference>
<sequence>MNKLSITKRQYEILRALEDATDWITLKELGNQCHCSYRTIHSELAVLKKMLPDGWSVITRRGSGLKMHRPVGETLANTFEHDENDQLFEMIHLLLSSRSYTLEEVCSKLYMSPKSAAELLTKTEEFIRPFGLMLHQGPYRIIGNEGFKRLLLLEMRYTETEANGYYAIPPPEKKSREIQASLKKHGKLLLSNYGFNVFYEIFDICRQRSGQGYLPDELPFSKWTQIQDSPHYKGLAPFFDELEYLFQLDISPLDRIYLYLGIIFNEFRCTEQPDEIREKWLNPPADQTGLRLFIDFLNTRLDLDVEHTFLIEIFNIYRIADLRSLVPEVDYLPTKTLMTPSVIQSEALFHFTCQLCEDWMQQSGLKIHYSGIISLSALLKRHLLQQNHELDILFFTSRFTLSNYTYNHLAICFLGKANIRQVYQVDQLFGANSPKPDLIITDTLNLSGLDDDIETIVINPLVTEKELQVLSEIIDEKRQNKQDAILTRKILELKQDACVAQEQ</sequence>
<dbReference type="InterPro" id="IPR036388">
    <property type="entry name" value="WH-like_DNA-bd_sf"/>
</dbReference>
<reference evidence="5 6" key="1">
    <citation type="submission" date="2016-10" db="EMBL/GenBank/DDBJ databases">
        <authorList>
            <person name="de Groot N.N."/>
        </authorList>
    </citation>
    <scope>NUCLEOTIDE SEQUENCE [LARGE SCALE GENOMIC DNA]</scope>
    <source>
        <strain evidence="5 6">CGMCC 1.6762</strain>
    </source>
</reference>
<keyword evidence="2" id="KW-0804">Transcription</keyword>
<dbReference type="STRING" id="426756.SAMN04488126_102277"/>
<accession>A0A1G6ZBT6</accession>
<dbReference type="RefSeq" id="WP_092094470.1">
    <property type="nucleotide sequence ID" value="NZ_FNAR01000002.1"/>
</dbReference>
<feature type="domain" description="Mga helix-turn-helix" evidence="3">
    <location>
        <begin position="84"/>
        <end position="151"/>
    </location>
</feature>
<evidence type="ECO:0000259" key="3">
    <source>
        <dbReference type="Pfam" id="PF05043"/>
    </source>
</evidence>
<dbReference type="Gene3D" id="1.10.10.10">
    <property type="entry name" value="Winged helix-like DNA-binding domain superfamily/Winged helix DNA-binding domain"/>
    <property type="match status" value="1"/>
</dbReference>
<organism evidence="5 6">
    <name type="scientific">Bhargavaea beijingensis</name>
    <dbReference type="NCBI Taxonomy" id="426756"/>
    <lineage>
        <taxon>Bacteria</taxon>
        <taxon>Bacillati</taxon>
        <taxon>Bacillota</taxon>
        <taxon>Bacilli</taxon>
        <taxon>Bacillales</taxon>
        <taxon>Caryophanaceae</taxon>
        <taxon>Bhargavaea</taxon>
    </lineage>
</organism>
<dbReference type="InterPro" id="IPR050661">
    <property type="entry name" value="BglG_antiterminators"/>
</dbReference>
<evidence type="ECO:0000313" key="5">
    <source>
        <dbReference type="EMBL" id="SDE00088.1"/>
    </source>
</evidence>